<keyword evidence="1" id="KW-0472">Membrane</keyword>
<proteinExistence type="predicted"/>
<keyword evidence="3" id="KW-1185">Reference proteome</keyword>
<organism evidence="2 3">
    <name type="scientific">Endomicrobium trichonymphae</name>
    <dbReference type="NCBI Taxonomy" id="1408204"/>
    <lineage>
        <taxon>Bacteria</taxon>
        <taxon>Pseudomonadati</taxon>
        <taxon>Elusimicrobiota</taxon>
        <taxon>Endomicrobiia</taxon>
        <taxon>Endomicrobiales</taxon>
        <taxon>Endomicrobiaceae</taxon>
        <taxon>Candidatus Endomicrobiellum</taxon>
    </lineage>
</organism>
<dbReference type="EMBL" id="LNVX01000159">
    <property type="protein sequence ID" value="OEG71581.1"/>
    <property type="molecule type" value="Genomic_DNA"/>
</dbReference>
<dbReference type="Proteomes" id="UP000095237">
    <property type="component" value="Unassembled WGS sequence"/>
</dbReference>
<gene>
    <name evidence="2" type="ORF">ATZ36_13910</name>
</gene>
<evidence type="ECO:0000256" key="1">
    <source>
        <dbReference type="SAM" id="Phobius"/>
    </source>
</evidence>
<evidence type="ECO:0000313" key="3">
    <source>
        <dbReference type="Proteomes" id="UP000095237"/>
    </source>
</evidence>
<dbReference type="PROSITE" id="PS51257">
    <property type="entry name" value="PROKAR_LIPOPROTEIN"/>
    <property type="match status" value="1"/>
</dbReference>
<keyword evidence="1" id="KW-1133">Transmembrane helix</keyword>
<reference evidence="2 3" key="1">
    <citation type="submission" date="2015-11" db="EMBL/GenBank/DDBJ databases">
        <title>Evidence for parallel genomic evolution in an endosymbiosis of termite gut flagellates.</title>
        <authorList>
            <person name="Zheng H."/>
        </authorList>
    </citation>
    <scope>NUCLEOTIDE SEQUENCE [LARGE SCALE GENOMIC DNA]</scope>
    <source>
        <strain evidence="2 3">CET450</strain>
    </source>
</reference>
<evidence type="ECO:0000313" key="2">
    <source>
        <dbReference type="EMBL" id="OEG71581.1"/>
    </source>
</evidence>
<protein>
    <submittedName>
        <fullName evidence="2">Uncharacterized protein</fullName>
    </submittedName>
</protein>
<feature type="transmembrane region" description="Helical" evidence="1">
    <location>
        <begin position="69"/>
        <end position="91"/>
    </location>
</feature>
<comment type="caution">
    <text evidence="2">The sequence shown here is derived from an EMBL/GenBank/DDBJ whole genome shotgun (WGS) entry which is preliminary data.</text>
</comment>
<dbReference type="AlphaFoldDB" id="A0A1E5IM96"/>
<name>A0A1E5IM96_ENDTX</name>
<accession>A0A1E5IM96</accession>
<sequence>MKKTIFVYIIFAFLLTSFAGCGKLKDSPVSGLNQTELFAPSEADDWFNVEASVFGAFAPKPKPKPDAGLINLVGHVTYAFLTAGAISYFLCYGCQD</sequence>
<keyword evidence="1" id="KW-0812">Transmembrane</keyword>